<accession>A0ABS5DSE5</accession>
<evidence type="ECO:0000313" key="2">
    <source>
        <dbReference type="EMBL" id="MBQ0934068.1"/>
    </source>
</evidence>
<dbReference type="RefSeq" id="WP_210805590.1">
    <property type="nucleotide sequence ID" value="NZ_JAGQDG010000001.1"/>
</dbReference>
<proteinExistence type="predicted"/>
<keyword evidence="1" id="KW-0732">Signal</keyword>
<evidence type="ECO:0000313" key="3">
    <source>
        <dbReference type="Proteomes" id="UP000672097"/>
    </source>
</evidence>
<reference evidence="2 3" key="1">
    <citation type="submission" date="2021-04" db="EMBL/GenBank/DDBJ databases">
        <title>The genome sequence of type strain Ideonella paludis KCTC 32238.</title>
        <authorList>
            <person name="Liu Y."/>
        </authorList>
    </citation>
    <scope>NUCLEOTIDE SEQUENCE [LARGE SCALE GENOMIC DNA]</scope>
    <source>
        <strain evidence="2 3">KCTC 32238</strain>
    </source>
</reference>
<keyword evidence="3" id="KW-1185">Reference proteome</keyword>
<protein>
    <submittedName>
        <fullName evidence="2">Uncharacterized protein</fullName>
    </submittedName>
</protein>
<name>A0ABS5DSE5_9BURK</name>
<feature type="signal peptide" evidence="1">
    <location>
        <begin position="1"/>
        <end position="22"/>
    </location>
</feature>
<dbReference type="Gene3D" id="2.40.160.170">
    <property type="match status" value="1"/>
</dbReference>
<gene>
    <name evidence="2" type="ORF">KAK11_01925</name>
</gene>
<comment type="caution">
    <text evidence="2">The sequence shown here is derived from an EMBL/GenBank/DDBJ whole genome shotgun (WGS) entry which is preliminary data.</text>
</comment>
<dbReference type="EMBL" id="JAGQDG010000001">
    <property type="protein sequence ID" value="MBQ0934068.1"/>
    <property type="molecule type" value="Genomic_DNA"/>
</dbReference>
<evidence type="ECO:0000256" key="1">
    <source>
        <dbReference type="SAM" id="SignalP"/>
    </source>
</evidence>
<sequence length="215" mass="22651">MQFLSRFCALALTALSVGTTQAAEPYAAIGAPGVMLGIAQPVSDTVTVRLDLATIGTRDKSGVEQGINYKGQYKSNRTGLFADWFVAGGFRLTGGVTVNDTKFDLTAFGDGTPIKIGNTSYATTTADRFVANIKFPSTTPYIGIGWGHKMGNSGWGFVADLGASIGKATVATRVEGPLLSQVSQADLDRETQELRDGVGKVRALPQLSVGVSYQF</sequence>
<dbReference type="Proteomes" id="UP000672097">
    <property type="component" value="Unassembled WGS sequence"/>
</dbReference>
<organism evidence="2 3">
    <name type="scientific">Ideonella paludis</name>
    <dbReference type="NCBI Taxonomy" id="1233411"/>
    <lineage>
        <taxon>Bacteria</taxon>
        <taxon>Pseudomonadati</taxon>
        <taxon>Pseudomonadota</taxon>
        <taxon>Betaproteobacteria</taxon>
        <taxon>Burkholderiales</taxon>
        <taxon>Sphaerotilaceae</taxon>
        <taxon>Ideonella</taxon>
    </lineage>
</organism>
<feature type="chain" id="PRO_5045089047" evidence="1">
    <location>
        <begin position="23"/>
        <end position="215"/>
    </location>
</feature>